<proteinExistence type="predicted"/>
<reference evidence="1" key="1">
    <citation type="submission" date="2007-10" db="EMBL/GenBank/DDBJ databases">
        <authorList>
            <person name="Fulton L."/>
            <person name="Clifton S."/>
            <person name="Fulton B."/>
            <person name="Xu J."/>
            <person name="Minx P."/>
            <person name="Pepin K.H."/>
            <person name="Johnson M."/>
            <person name="Thiruvilangam P."/>
            <person name="Bhonagiri V."/>
            <person name="Nash W.E."/>
            <person name="Mardis E.R."/>
            <person name="Wilson R.K."/>
        </authorList>
    </citation>
    <scope>NUCLEOTIDE SEQUENCE [LARGE SCALE GENOMIC DNA]</scope>
    <source>
        <strain evidence="1">DSM 15702</strain>
    </source>
</reference>
<dbReference type="SUPFAM" id="SSF88946">
    <property type="entry name" value="Sigma2 domain of RNA polymerase sigma factors"/>
    <property type="match status" value="1"/>
</dbReference>
<sequence>MSAVTEIYIDKADLNMYQLKPAPPKWDLQEYIVTYLKEKDNRYLAWFLHYYEKTLNNNVQEYMRKLFMPEHFADMKQAYIAGLLKALKNYDIKQGVPFTSFKERYVEREILDYVRSMRTGFTA</sequence>
<comment type="caution">
    <text evidence="1">The sequence shown here is derived from an EMBL/GenBank/DDBJ whole genome shotgun (WGS) entry which is preliminary data.</text>
</comment>
<evidence type="ECO:0000313" key="2">
    <source>
        <dbReference type="Proteomes" id="UP000005326"/>
    </source>
</evidence>
<dbReference type="GO" id="GO:0006352">
    <property type="term" value="P:DNA-templated transcription initiation"/>
    <property type="evidence" value="ECO:0007669"/>
    <property type="project" value="InterPro"/>
</dbReference>
<dbReference type="EMBL" id="ABCA03000055">
    <property type="protein sequence ID" value="EDR99522.1"/>
    <property type="molecule type" value="Genomic_DNA"/>
</dbReference>
<reference evidence="1" key="2">
    <citation type="submission" date="2014-06" db="EMBL/GenBank/DDBJ databases">
        <title>Draft genome sequence of Eubacterium siraeum (DSM 15702).</title>
        <authorList>
            <person name="Sudarsanam P."/>
            <person name="Ley R."/>
            <person name="Guruge J."/>
            <person name="Turnbaugh P.J."/>
            <person name="Mahowald M."/>
            <person name="Liep D."/>
            <person name="Gordon J."/>
        </authorList>
    </citation>
    <scope>NUCLEOTIDE SEQUENCE</scope>
    <source>
        <strain evidence="1">DSM 15702</strain>
    </source>
</reference>
<dbReference type="Proteomes" id="UP000005326">
    <property type="component" value="Unassembled WGS sequence"/>
</dbReference>
<dbReference type="Gene3D" id="1.10.1740.10">
    <property type="match status" value="1"/>
</dbReference>
<protein>
    <submittedName>
        <fullName evidence="1">Uncharacterized protein</fullName>
    </submittedName>
</protein>
<dbReference type="AlphaFoldDB" id="B0MRV4"/>
<gene>
    <name evidence="1" type="ORF">EUBSIR_02586</name>
</gene>
<keyword evidence="2" id="KW-1185">Reference proteome</keyword>
<evidence type="ECO:0000313" key="1">
    <source>
        <dbReference type="EMBL" id="EDR99522.1"/>
    </source>
</evidence>
<dbReference type="GO" id="GO:0003700">
    <property type="term" value="F:DNA-binding transcription factor activity"/>
    <property type="evidence" value="ECO:0007669"/>
    <property type="project" value="InterPro"/>
</dbReference>
<name>B0MRV4_9FIRM</name>
<dbReference type="InterPro" id="IPR013325">
    <property type="entry name" value="RNA_pol_sigma_r2"/>
</dbReference>
<accession>B0MRV4</accession>
<organism evidence="1 2">
    <name type="scientific">[Eubacterium] siraeum DSM 15702</name>
    <dbReference type="NCBI Taxonomy" id="428128"/>
    <lineage>
        <taxon>Bacteria</taxon>
        <taxon>Bacillati</taxon>
        <taxon>Bacillota</taxon>
        <taxon>Clostridia</taxon>
        <taxon>Eubacteriales</taxon>
        <taxon>Oscillospiraceae</taxon>
        <taxon>Oscillospiraceae incertae sedis</taxon>
    </lineage>
</organism>